<feature type="chain" id="PRO_5008615554" evidence="1">
    <location>
        <begin position="24"/>
        <end position="215"/>
    </location>
</feature>
<reference evidence="3" key="1">
    <citation type="submission" date="2016-02" db="EMBL/GenBank/DDBJ databases">
        <authorList>
            <person name="Shin S.-K."/>
            <person name="Yi H."/>
            <person name="Kim E."/>
        </authorList>
    </citation>
    <scope>NUCLEOTIDE SEQUENCE [LARGE SCALE GENOMIC DNA]</scope>
    <source>
        <strain evidence="3">LPB0003</strain>
    </source>
</reference>
<dbReference type="EMBL" id="LSFM01000023">
    <property type="protein sequence ID" value="OBY62898.1"/>
    <property type="molecule type" value="Genomic_DNA"/>
</dbReference>
<evidence type="ECO:0000256" key="1">
    <source>
        <dbReference type="SAM" id="SignalP"/>
    </source>
</evidence>
<name>A0A1B8TTP2_9FLAO</name>
<dbReference type="Proteomes" id="UP000092584">
    <property type="component" value="Unassembled WGS sequence"/>
</dbReference>
<dbReference type="STRING" id="1774273.LPB03_12205"/>
<feature type="signal peptide" evidence="1">
    <location>
        <begin position="1"/>
        <end position="23"/>
    </location>
</feature>
<dbReference type="KEGG" id="pob:LPB03_12205"/>
<proteinExistence type="predicted"/>
<dbReference type="RefSeq" id="WP_065319875.1">
    <property type="nucleotide sequence ID" value="NZ_CP017477.1"/>
</dbReference>
<dbReference type="AlphaFoldDB" id="A0A1B8TTP2"/>
<evidence type="ECO:0000313" key="2">
    <source>
        <dbReference type="EMBL" id="OBY62898.1"/>
    </source>
</evidence>
<accession>A0A1B8TTP2</accession>
<evidence type="ECO:0000313" key="3">
    <source>
        <dbReference type="Proteomes" id="UP000092584"/>
    </source>
</evidence>
<comment type="caution">
    <text evidence="2">The sequence shown here is derived from an EMBL/GenBank/DDBJ whole genome shotgun (WGS) entry which is preliminary data.</text>
</comment>
<keyword evidence="1" id="KW-0732">Signal</keyword>
<organism evidence="2 3">
    <name type="scientific">Polaribacter vadi</name>
    <dbReference type="NCBI Taxonomy" id="1774273"/>
    <lineage>
        <taxon>Bacteria</taxon>
        <taxon>Pseudomonadati</taxon>
        <taxon>Bacteroidota</taxon>
        <taxon>Flavobacteriia</taxon>
        <taxon>Flavobacteriales</taxon>
        <taxon>Flavobacteriaceae</taxon>
    </lineage>
</organism>
<gene>
    <name evidence="2" type="ORF">LPB3_12220</name>
</gene>
<sequence length="215" mass="24632">MKTLRILFLISLFFVINSCTSPSNEEVTPISPISLSNEGLAGTYAIPGISIQFNDRTTLSNPIFNNWYTAIETDIKSEGKDVDLNIVFNPDKTYSIFGSFVLKSDYSFKNYVDDSESERKEYEQNNIINSSGTYEVYKDATLNSIPKKGKLVLSPGFSFNTHDDILLDPFFETERTEWYVEILQGNYMKLSNWNFDFGHRWSAEQTISLDVIKEN</sequence>
<protein>
    <submittedName>
        <fullName evidence="2">Uncharacterized protein</fullName>
    </submittedName>
</protein>
<keyword evidence="3" id="KW-1185">Reference proteome</keyword>